<gene>
    <name evidence="1" type="ORF">MAPG_03086</name>
</gene>
<dbReference type="EMBL" id="ADBL01000751">
    <property type="status" value="NOT_ANNOTATED_CDS"/>
    <property type="molecule type" value="Genomic_DNA"/>
</dbReference>
<protein>
    <submittedName>
        <fullName evidence="1 2">Uncharacterized protein</fullName>
    </submittedName>
</protein>
<dbReference type="EnsemblFungi" id="MAPG_03086T0">
    <property type="protein sequence ID" value="MAPG_03086T0"/>
    <property type="gene ID" value="MAPG_03086"/>
</dbReference>
<reference evidence="1" key="3">
    <citation type="submission" date="2011-03" db="EMBL/GenBank/DDBJ databases">
        <title>Annotation of Magnaporthe poae ATCC 64411.</title>
        <authorList>
            <person name="Ma L.-J."/>
            <person name="Dead R."/>
            <person name="Young S.K."/>
            <person name="Zeng Q."/>
            <person name="Gargeya S."/>
            <person name="Fitzgerald M."/>
            <person name="Haas B."/>
            <person name="Abouelleil A."/>
            <person name="Alvarado L."/>
            <person name="Arachchi H.M."/>
            <person name="Berlin A."/>
            <person name="Brown A."/>
            <person name="Chapman S.B."/>
            <person name="Chen Z."/>
            <person name="Dunbar C."/>
            <person name="Freedman E."/>
            <person name="Gearin G."/>
            <person name="Gellesch M."/>
            <person name="Goldberg J."/>
            <person name="Griggs A."/>
            <person name="Gujja S."/>
            <person name="Heiman D."/>
            <person name="Howarth C."/>
            <person name="Larson L."/>
            <person name="Lui A."/>
            <person name="MacDonald P.J.P."/>
            <person name="Mehta T."/>
            <person name="Montmayeur A."/>
            <person name="Murphy C."/>
            <person name="Neiman D."/>
            <person name="Pearson M."/>
            <person name="Priest M."/>
            <person name="Roberts A."/>
            <person name="Saif S."/>
            <person name="Shea T."/>
            <person name="Shenoy N."/>
            <person name="Sisk P."/>
            <person name="Stolte C."/>
            <person name="Sykes S."/>
            <person name="Yandava C."/>
            <person name="Wortman J."/>
            <person name="Nusbaum C."/>
            <person name="Birren B."/>
        </authorList>
    </citation>
    <scope>NUCLEOTIDE SEQUENCE</scope>
    <source>
        <strain evidence="1">ATCC 64411</strain>
    </source>
</reference>
<reference evidence="3" key="2">
    <citation type="submission" date="2010-05" db="EMBL/GenBank/DDBJ databases">
        <title>The genome sequence of Magnaporthe poae strain ATCC 64411.</title>
        <authorList>
            <person name="Ma L.-J."/>
            <person name="Dead R."/>
            <person name="Young S."/>
            <person name="Zeng Q."/>
            <person name="Koehrsen M."/>
            <person name="Alvarado L."/>
            <person name="Berlin A."/>
            <person name="Chapman S.B."/>
            <person name="Chen Z."/>
            <person name="Freedman E."/>
            <person name="Gellesch M."/>
            <person name="Goldberg J."/>
            <person name="Griggs A."/>
            <person name="Gujja S."/>
            <person name="Heilman E.R."/>
            <person name="Heiman D."/>
            <person name="Hepburn T."/>
            <person name="Howarth C."/>
            <person name="Jen D."/>
            <person name="Larson L."/>
            <person name="Mehta T."/>
            <person name="Neiman D."/>
            <person name="Pearson M."/>
            <person name="Roberts A."/>
            <person name="Saif S."/>
            <person name="Shea T."/>
            <person name="Shenoy N."/>
            <person name="Sisk P."/>
            <person name="Stolte C."/>
            <person name="Sykes S."/>
            <person name="Walk T."/>
            <person name="White J."/>
            <person name="Yandava C."/>
            <person name="Haas B."/>
            <person name="Nusbaum C."/>
            <person name="Birren B."/>
        </authorList>
    </citation>
    <scope>NUCLEOTIDE SEQUENCE [LARGE SCALE GENOMIC DNA]</scope>
    <source>
        <strain evidence="3">ATCC 64411 / 73-15</strain>
    </source>
</reference>
<evidence type="ECO:0000313" key="2">
    <source>
        <dbReference type="EnsemblFungi" id="MAPG_03086T0"/>
    </source>
</evidence>
<dbReference type="VEuPathDB" id="FungiDB:MAPG_03086"/>
<reference evidence="2" key="5">
    <citation type="submission" date="2015-06" db="UniProtKB">
        <authorList>
            <consortium name="EnsemblFungi"/>
        </authorList>
    </citation>
    <scope>IDENTIFICATION</scope>
    <source>
        <strain evidence="2">ATCC 64411</strain>
    </source>
</reference>
<evidence type="ECO:0000313" key="1">
    <source>
        <dbReference type="EMBL" id="KLU84039.1"/>
    </source>
</evidence>
<reference evidence="2" key="4">
    <citation type="journal article" date="2015" name="G3 (Bethesda)">
        <title>Genome sequences of three phytopathogenic species of the Magnaporthaceae family of fungi.</title>
        <authorList>
            <person name="Okagaki L.H."/>
            <person name="Nunes C.C."/>
            <person name="Sailsbery J."/>
            <person name="Clay B."/>
            <person name="Brown D."/>
            <person name="John T."/>
            <person name="Oh Y."/>
            <person name="Young N."/>
            <person name="Fitzgerald M."/>
            <person name="Haas B.J."/>
            <person name="Zeng Q."/>
            <person name="Young S."/>
            <person name="Adiconis X."/>
            <person name="Fan L."/>
            <person name="Levin J.Z."/>
            <person name="Mitchell T.K."/>
            <person name="Okubara P.A."/>
            <person name="Farman M.L."/>
            <person name="Kohn L.M."/>
            <person name="Birren B."/>
            <person name="Ma L.-J."/>
            <person name="Dean R.A."/>
        </authorList>
    </citation>
    <scope>NUCLEOTIDE SEQUENCE</scope>
    <source>
        <strain evidence="2">ATCC 64411 / 73-15</strain>
    </source>
</reference>
<dbReference type="AlphaFoldDB" id="A0A0C4DT33"/>
<organism evidence="2 3">
    <name type="scientific">Magnaporthiopsis poae (strain ATCC 64411 / 73-15)</name>
    <name type="common">Kentucky bluegrass fungus</name>
    <name type="synonym">Magnaporthe poae</name>
    <dbReference type="NCBI Taxonomy" id="644358"/>
    <lineage>
        <taxon>Eukaryota</taxon>
        <taxon>Fungi</taxon>
        <taxon>Dikarya</taxon>
        <taxon>Ascomycota</taxon>
        <taxon>Pezizomycotina</taxon>
        <taxon>Sordariomycetes</taxon>
        <taxon>Sordariomycetidae</taxon>
        <taxon>Magnaporthales</taxon>
        <taxon>Magnaporthaceae</taxon>
        <taxon>Magnaporthiopsis</taxon>
    </lineage>
</organism>
<name>A0A0C4DT33_MAGP6</name>
<dbReference type="Proteomes" id="UP000011715">
    <property type="component" value="Unassembled WGS sequence"/>
</dbReference>
<keyword evidence="3" id="KW-1185">Reference proteome</keyword>
<sequence length="121" mass="13329">MSAVPSLLFTRAPALTLTRSLAARSDMHRDACPLFVRPSQSLLEGQHANASSQTWSSPPTMWPGCQFCRLGETCPRALLPHQGIPRQFYLLNEPHPTVLSWWRASGSGWGRDGLRIFGGGN</sequence>
<dbReference type="EMBL" id="GL876967">
    <property type="protein sequence ID" value="KLU84039.1"/>
    <property type="molecule type" value="Genomic_DNA"/>
</dbReference>
<reference evidence="1" key="1">
    <citation type="submission" date="2010-05" db="EMBL/GenBank/DDBJ databases">
        <title>The Genome Sequence of Magnaporthe poae strain ATCC 64411.</title>
        <authorList>
            <consortium name="The Broad Institute Genome Sequencing Platform"/>
            <consortium name="Broad Institute Genome Sequencing Center for Infectious Disease"/>
            <person name="Ma L.-J."/>
            <person name="Dead R."/>
            <person name="Young S."/>
            <person name="Zeng Q."/>
            <person name="Koehrsen M."/>
            <person name="Alvarado L."/>
            <person name="Berlin A."/>
            <person name="Chapman S.B."/>
            <person name="Chen Z."/>
            <person name="Freedman E."/>
            <person name="Gellesch M."/>
            <person name="Goldberg J."/>
            <person name="Griggs A."/>
            <person name="Gujja S."/>
            <person name="Heilman E.R."/>
            <person name="Heiman D."/>
            <person name="Hepburn T."/>
            <person name="Howarth C."/>
            <person name="Jen D."/>
            <person name="Larson L."/>
            <person name="Mehta T."/>
            <person name="Neiman D."/>
            <person name="Pearson M."/>
            <person name="Roberts A."/>
            <person name="Saif S."/>
            <person name="Shea T."/>
            <person name="Shenoy N."/>
            <person name="Sisk P."/>
            <person name="Stolte C."/>
            <person name="Sykes S."/>
            <person name="Walk T."/>
            <person name="White J."/>
            <person name="Yandava C."/>
            <person name="Haas B."/>
            <person name="Nusbaum C."/>
            <person name="Birren B."/>
        </authorList>
    </citation>
    <scope>NUCLEOTIDE SEQUENCE</scope>
    <source>
        <strain evidence="1">ATCC 64411</strain>
    </source>
</reference>
<evidence type="ECO:0000313" key="3">
    <source>
        <dbReference type="Proteomes" id="UP000011715"/>
    </source>
</evidence>
<proteinExistence type="predicted"/>
<accession>A0A0C4DT33</accession>